<comment type="subcellular location">
    <subcellularLocation>
        <location evidence="1">Membrane</location>
        <topology evidence="1">Multi-pass membrane protein</topology>
    </subcellularLocation>
</comment>
<dbReference type="AlphaFoldDB" id="A0A815NKQ0"/>
<accession>A0A815NKQ0</accession>
<evidence type="ECO:0000256" key="1">
    <source>
        <dbReference type="RuleBase" id="RU366060"/>
    </source>
</evidence>
<comment type="function">
    <text evidence="1">Specific component of the STT3A-containing form of the oligosaccharyl transferase (OST) complex that catalyzes the initial transfer of a defined glycan (Glc(3)Man(9)GlcNAc(2) in eukaryotes) from the lipid carrier dolichol-pyrophosphate to an asparagine residue within an Asn-X-Ser/Thr consensus motif in nascent polypeptide chains, the first step in protein N-glycosylation. N-glycosylation occurs cotranslationally and the complex associates with the Sec61 complex at the channel-forming translocon complex that mediates protein translocation across the endoplasmic reticulum (ER). All subunits are required for a maximal enzyme activity.</text>
</comment>
<comment type="similarity">
    <text evidence="1">Belongs to the OSTC family.</text>
</comment>
<dbReference type="EMBL" id="CAJNOH010006471">
    <property type="protein sequence ID" value="CAF1433365.1"/>
    <property type="molecule type" value="Genomic_DNA"/>
</dbReference>
<evidence type="ECO:0000313" key="4">
    <source>
        <dbReference type="Proteomes" id="UP000663854"/>
    </source>
</evidence>
<comment type="caution">
    <text evidence="2">The sequence shown here is derived from an EMBL/GenBank/DDBJ whole genome shotgun (WGS) entry which is preliminary data.</text>
</comment>
<dbReference type="PANTHER" id="PTHR13160">
    <property type="entry name" value="OLIGOSACCHARYLTRANSFERASE COMPLEX SUBUNIT OSTC"/>
    <property type="match status" value="1"/>
</dbReference>
<evidence type="ECO:0000313" key="3">
    <source>
        <dbReference type="EMBL" id="CAF1633330.1"/>
    </source>
</evidence>
<comment type="caution">
    <text evidence="1">Lacks conserved residue(s) required for the propagation of feature annotation.</text>
</comment>
<evidence type="ECO:0000313" key="2">
    <source>
        <dbReference type="EMBL" id="CAF1433365.1"/>
    </source>
</evidence>
<keyword evidence="1" id="KW-0472">Membrane</keyword>
<dbReference type="EMBL" id="CAJNOL010008042">
    <property type="protein sequence ID" value="CAF1633330.1"/>
    <property type="molecule type" value="Genomic_DNA"/>
</dbReference>
<dbReference type="Proteomes" id="UP000663854">
    <property type="component" value="Unassembled WGS sequence"/>
</dbReference>
<evidence type="ECO:0000313" key="5">
    <source>
        <dbReference type="Proteomes" id="UP000663870"/>
    </source>
</evidence>
<dbReference type="Proteomes" id="UP000663870">
    <property type="component" value="Unassembled WGS sequence"/>
</dbReference>
<comment type="subunit">
    <text evidence="1">Component of the oligosaccharyltransferase (OST) complex.</text>
</comment>
<reference evidence="2" key="1">
    <citation type="submission" date="2021-02" db="EMBL/GenBank/DDBJ databases">
        <authorList>
            <person name="Nowell W R."/>
        </authorList>
    </citation>
    <scope>NUCLEOTIDE SEQUENCE</scope>
</reference>
<name>A0A815NKQ0_9BILA</name>
<keyword evidence="1" id="KW-0812">Transmembrane</keyword>
<keyword evidence="1" id="KW-1133">Transmembrane helix</keyword>
<dbReference type="PANTHER" id="PTHR13160:SF4">
    <property type="entry name" value="OLIGOSACCHARYLTRANSFERASE COMPLEX SUBUNIT OSTC"/>
    <property type="match status" value="1"/>
</dbReference>
<dbReference type="GO" id="GO:0008250">
    <property type="term" value="C:oligosaccharyltransferase complex"/>
    <property type="evidence" value="ECO:0007669"/>
    <property type="project" value="UniProtKB-UniRule"/>
</dbReference>
<protein>
    <recommendedName>
        <fullName evidence="1">Oligosaccharyltransferase complex subunit</fullName>
    </recommendedName>
</protein>
<dbReference type="InterPro" id="IPR042416">
    <property type="entry name" value="OSTC"/>
</dbReference>
<gene>
    <name evidence="3" type="ORF">JXQ802_LOCUS52133</name>
    <name evidence="2" type="ORF">PYM288_LOCUS35854</name>
</gene>
<keyword evidence="5" id="KW-1185">Reference proteome</keyword>
<proteinExistence type="inferred from homology"/>
<organism evidence="2 4">
    <name type="scientific">Rotaria sordida</name>
    <dbReference type="NCBI Taxonomy" id="392033"/>
    <lineage>
        <taxon>Eukaryota</taxon>
        <taxon>Metazoa</taxon>
        <taxon>Spiralia</taxon>
        <taxon>Gnathifera</taxon>
        <taxon>Rotifera</taxon>
        <taxon>Eurotatoria</taxon>
        <taxon>Bdelloidea</taxon>
        <taxon>Philodinida</taxon>
        <taxon>Philodinidae</taxon>
        <taxon>Rotaria</taxon>
    </lineage>
</organism>
<feature type="transmembrane region" description="Helical" evidence="1">
    <location>
        <begin position="6"/>
        <end position="28"/>
    </location>
</feature>
<sequence length="80" mass="9365">MNSFQSIKFTLFFITRVLFGLLISYFLLTADIIYDIIVDLSNVDHITDEYGHHKPVAFMAWRINGQYIMEGLMVLHLCLH</sequence>